<dbReference type="Proteomes" id="UP000681967">
    <property type="component" value="Unassembled WGS sequence"/>
</dbReference>
<evidence type="ECO:0000313" key="3">
    <source>
        <dbReference type="EMBL" id="CAF4627500.1"/>
    </source>
</evidence>
<dbReference type="EMBL" id="CAJOBI010113339">
    <property type="protein sequence ID" value="CAF4643484.1"/>
    <property type="molecule type" value="Genomic_DNA"/>
</dbReference>
<dbReference type="AlphaFoldDB" id="A0A8S2Z0N1"/>
<name>A0A8S2Z0N1_9BILA</name>
<evidence type="ECO:0000313" key="2">
    <source>
        <dbReference type="EMBL" id="CAF4581144.1"/>
    </source>
</evidence>
<feature type="non-terminal residue" evidence="2">
    <location>
        <position position="1"/>
    </location>
</feature>
<evidence type="ECO:0000313" key="1">
    <source>
        <dbReference type="EMBL" id="CAF4566764.1"/>
    </source>
</evidence>
<proteinExistence type="predicted"/>
<evidence type="ECO:0000313" key="4">
    <source>
        <dbReference type="EMBL" id="CAF4643484.1"/>
    </source>
</evidence>
<sequence>SYVLTDSSQLLKIVVSFSCRTVNSNLALKSGSSKHGNASRACTGLKCVNIIRDALK</sequence>
<dbReference type="Proteomes" id="UP000676336">
    <property type="component" value="Unassembled WGS sequence"/>
</dbReference>
<organism evidence="2 5">
    <name type="scientific">Rotaria magnacalcarata</name>
    <dbReference type="NCBI Taxonomy" id="392030"/>
    <lineage>
        <taxon>Eukaryota</taxon>
        <taxon>Metazoa</taxon>
        <taxon>Spiralia</taxon>
        <taxon>Gnathifera</taxon>
        <taxon>Rotifera</taxon>
        <taxon>Eurotatoria</taxon>
        <taxon>Bdelloidea</taxon>
        <taxon>Philodinida</taxon>
        <taxon>Philodinidae</taxon>
        <taxon>Rotaria</taxon>
    </lineage>
</organism>
<comment type="caution">
    <text evidence="2">The sequence shown here is derived from an EMBL/GenBank/DDBJ whole genome shotgun (WGS) entry which is preliminary data.</text>
</comment>
<dbReference type="Proteomes" id="UP000681720">
    <property type="component" value="Unassembled WGS sequence"/>
</dbReference>
<reference evidence="2" key="1">
    <citation type="submission" date="2021-02" db="EMBL/GenBank/DDBJ databases">
        <authorList>
            <person name="Nowell W R."/>
        </authorList>
    </citation>
    <scope>NUCLEOTIDE SEQUENCE</scope>
</reference>
<evidence type="ECO:0000313" key="5">
    <source>
        <dbReference type="Proteomes" id="UP000681720"/>
    </source>
</evidence>
<dbReference type="EMBL" id="CAJOBJ010099577">
    <property type="protein sequence ID" value="CAF4581144.1"/>
    <property type="molecule type" value="Genomic_DNA"/>
</dbReference>
<dbReference type="EMBL" id="CAJOBI010109831">
    <property type="protein sequence ID" value="CAF4627500.1"/>
    <property type="molecule type" value="Genomic_DNA"/>
</dbReference>
<accession>A0A8S2Z0N1</accession>
<dbReference type="EMBL" id="CAJOBH010091350">
    <property type="protein sequence ID" value="CAF4566764.1"/>
    <property type="molecule type" value="Genomic_DNA"/>
</dbReference>
<gene>
    <name evidence="1" type="ORF">BYL167_LOCUS38735</name>
    <name evidence="2" type="ORF">GIL414_LOCUS38085</name>
    <name evidence="3" type="ORF">SMN809_LOCUS40158</name>
    <name evidence="4" type="ORF">SMN809_LOCUS40794</name>
</gene>
<protein>
    <submittedName>
        <fullName evidence="2">Uncharacterized protein</fullName>
    </submittedName>
</protein>